<dbReference type="FunFam" id="3.40.120.10:FF:000001">
    <property type="entry name" value="Phosphoglucosamine mutase"/>
    <property type="match status" value="1"/>
</dbReference>
<feature type="domain" description="Alpha-D-phosphohexomutase alpha/beta/alpha" evidence="9">
    <location>
        <begin position="156"/>
        <end position="254"/>
    </location>
</feature>
<keyword evidence="3" id="KW-0597">Phosphoprotein</keyword>
<dbReference type="InterPro" id="IPR036900">
    <property type="entry name" value="A-D-PHexomutase_C_sf"/>
</dbReference>
<dbReference type="InterPro" id="IPR016055">
    <property type="entry name" value="A-D-PHexomutase_a/b/a-I/II/III"/>
</dbReference>
<dbReference type="InterPro" id="IPR024086">
    <property type="entry name" value="GlmM_arc-type"/>
</dbReference>
<dbReference type="GO" id="GO:0008966">
    <property type="term" value="F:phosphoglucosamine mutase activity"/>
    <property type="evidence" value="ECO:0007669"/>
    <property type="project" value="InterPro"/>
</dbReference>
<dbReference type="GO" id="GO:0004615">
    <property type="term" value="F:phosphomannomutase activity"/>
    <property type="evidence" value="ECO:0007669"/>
    <property type="project" value="UniProtKB-EC"/>
</dbReference>
<evidence type="ECO:0000259" key="9">
    <source>
        <dbReference type="Pfam" id="PF02879"/>
    </source>
</evidence>
<dbReference type="SUPFAM" id="SSF53738">
    <property type="entry name" value="Phosphoglucomutase, first 3 domains"/>
    <property type="match status" value="3"/>
</dbReference>
<dbReference type="EC" id="5.4.2.8" evidence="11"/>
<evidence type="ECO:0000256" key="2">
    <source>
        <dbReference type="ARBA" id="ARBA00010231"/>
    </source>
</evidence>
<dbReference type="AlphaFoldDB" id="A0A0W8F0X9"/>
<comment type="caution">
    <text evidence="11">The sequence shown here is derived from an EMBL/GenBank/DDBJ whole genome shotgun (WGS) entry which is preliminary data.</text>
</comment>
<dbReference type="InterPro" id="IPR005844">
    <property type="entry name" value="A-D-PHexomutase_a/b/a-I"/>
</dbReference>
<dbReference type="InterPro" id="IPR005845">
    <property type="entry name" value="A-D-PHexomutase_a/b/a-II"/>
</dbReference>
<reference evidence="11" key="1">
    <citation type="journal article" date="2015" name="Proc. Natl. Acad. Sci. U.S.A.">
        <title>Networks of energetic and metabolic interactions define dynamics in microbial communities.</title>
        <authorList>
            <person name="Embree M."/>
            <person name="Liu J.K."/>
            <person name="Al-Bassam M.M."/>
            <person name="Zengler K."/>
        </authorList>
    </citation>
    <scope>NUCLEOTIDE SEQUENCE</scope>
</reference>
<dbReference type="InterPro" id="IPR005846">
    <property type="entry name" value="A-D-PHexomutase_a/b/a-III"/>
</dbReference>
<dbReference type="Gene3D" id="3.30.310.50">
    <property type="entry name" value="Alpha-D-phosphohexomutase, C-terminal domain"/>
    <property type="match status" value="1"/>
</dbReference>
<proteinExistence type="inferred from homology"/>
<evidence type="ECO:0000256" key="5">
    <source>
        <dbReference type="ARBA" id="ARBA00022842"/>
    </source>
</evidence>
<dbReference type="InterPro" id="IPR005841">
    <property type="entry name" value="Alpha-D-phosphohexomutase_SF"/>
</dbReference>
<keyword evidence="4" id="KW-0479">Metal-binding</keyword>
<dbReference type="Pfam" id="PF02878">
    <property type="entry name" value="PGM_PMM_I"/>
    <property type="match status" value="1"/>
</dbReference>
<evidence type="ECO:0000259" key="8">
    <source>
        <dbReference type="Pfam" id="PF02878"/>
    </source>
</evidence>
<evidence type="ECO:0000259" key="7">
    <source>
        <dbReference type="Pfam" id="PF00408"/>
    </source>
</evidence>
<keyword evidence="6 11" id="KW-0413">Isomerase</keyword>
<accession>A0A0W8F0X9</accession>
<name>A0A0W8F0X9_9ZZZZ</name>
<dbReference type="NCBIfam" id="TIGR03990">
    <property type="entry name" value="Arch_GlmM"/>
    <property type="match status" value="1"/>
</dbReference>
<dbReference type="PANTHER" id="PTHR43771">
    <property type="entry name" value="PHOSPHOMANNOMUTASE"/>
    <property type="match status" value="1"/>
</dbReference>
<dbReference type="EMBL" id="LNQE01001644">
    <property type="protein sequence ID" value="KUG14548.1"/>
    <property type="molecule type" value="Genomic_DNA"/>
</dbReference>
<comment type="cofactor">
    <cofactor evidence="1">
        <name>Mg(2+)</name>
        <dbReference type="ChEBI" id="CHEBI:18420"/>
    </cofactor>
</comment>
<evidence type="ECO:0000256" key="3">
    <source>
        <dbReference type="ARBA" id="ARBA00022553"/>
    </source>
</evidence>
<dbReference type="PANTHER" id="PTHR43771:SF1">
    <property type="entry name" value="PHOSPHOMANNOMUTASE"/>
    <property type="match status" value="1"/>
</dbReference>
<dbReference type="CDD" id="cd03087">
    <property type="entry name" value="PGM_like1"/>
    <property type="match status" value="1"/>
</dbReference>
<evidence type="ECO:0000256" key="1">
    <source>
        <dbReference type="ARBA" id="ARBA00001946"/>
    </source>
</evidence>
<evidence type="ECO:0000256" key="6">
    <source>
        <dbReference type="ARBA" id="ARBA00023235"/>
    </source>
</evidence>
<dbReference type="GO" id="GO:0046872">
    <property type="term" value="F:metal ion binding"/>
    <property type="evidence" value="ECO:0007669"/>
    <property type="project" value="UniProtKB-KW"/>
</dbReference>
<keyword evidence="5" id="KW-0460">Magnesium</keyword>
<dbReference type="PRINTS" id="PR00509">
    <property type="entry name" value="PGMPMM"/>
</dbReference>
<dbReference type="Pfam" id="PF02880">
    <property type="entry name" value="PGM_PMM_III"/>
    <property type="match status" value="1"/>
</dbReference>
<dbReference type="Pfam" id="PF00408">
    <property type="entry name" value="PGM_PMM_IV"/>
    <property type="match status" value="1"/>
</dbReference>
<evidence type="ECO:0000259" key="10">
    <source>
        <dbReference type="Pfam" id="PF02880"/>
    </source>
</evidence>
<evidence type="ECO:0000256" key="4">
    <source>
        <dbReference type="ARBA" id="ARBA00022723"/>
    </source>
</evidence>
<sequence>MPGEKKGKRLFGTNGVRGVVGGAMTPALALSIGLALGSMRPGKIAVGRDTRTSGPALASALKGGLLATGCDVTDCGILPTPALQYLVQEHFDAGAVITASHNPPEYNGVKVIEPDGTEMGDEATIELEGHIFANDVPLAPWSGAGREVAAPHLVHEYIDAVVRWFPPGIGEGITVAVDPGCGAACGTTPAILSRLGCRVFTINGQMDGRFPGRLPEPSPDGLIPLGELVRETGAALGIAHDGDADRAVFLDERGAYIEENREFALVADQVCRERKGMVVMPVSTSRLVEIIAQRNGCSVRYTPVGSISVARTMRALGEEGTPVAFGGEGNGGLIYPDHQFCRDGGMTAAMMIAILAREKRPLSSLVAALPGFSLIAEKIRGKDPGALIERLVCAYAHESLDRTDGIRINRENSWALIRPSGTEPLVRVIVESPNHETARAFFTEILQILD</sequence>
<comment type="similarity">
    <text evidence="2">Belongs to the phosphohexose mutase family.</text>
</comment>
<dbReference type="Gene3D" id="3.40.120.10">
    <property type="entry name" value="Alpha-D-Glucose-1,6-Bisphosphate, subunit A, domain 3"/>
    <property type="match status" value="3"/>
</dbReference>
<dbReference type="SUPFAM" id="SSF55957">
    <property type="entry name" value="Phosphoglucomutase, C-terminal domain"/>
    <property type="match status" value="1"/>
</dbReference>
<dbReference type="GO" id="GO:0005975">
    <property type="term" value="P:carbohydrate metabolic process"/>
    <property type="evidence" value="ECO:0007669"/>
    <property type="project" value="InterPro"/>
</dbReference>
<gene>
    <name evidence="11" type="ORF">ASZ90_015805</name>
</gene>
<organism evidence="11">
    <name type="scientific">hydrocarbon metagenome</name>
    <dbReference type="NCBI Taxonomy" id="938273"/>
    <lineage>
        <taxon>unclassified sequences</taxon>
        <taxon>metagenomes</taxon>
        <taxon>ecological metagenomes</taxon>
    </lineage>
</organism>
<feature type="domain" description="Alpha-D-phosphohexomutase alpha/beta/alpha" evidence="10">
    <location>
        <begin position="260"/>
        <end position="369"/>
    </location>
</feature>
<feature type="domain" description="Alpha-D-phosphohexomutase C-terminal" evidence="7">
    <location>
        <begin position="402"/>
        <end position="446"/>
    </location>
</feature>
<evidence type="ECO:0000313" key="11">
    <source>
        <dbReference type="EMBL" id="KUG14548.1"/>
    </source>
</evidence>
<dbReference type="Pfam" id="PF02879">
    <property type="entry name" value="PGM_PMM_II"/>
    <property type="match status" value="1"/>
</dbReference>
<dbReference type="InterPro" id="IPR005843">
    <property type="entry name" value="A-D-PHexomutase_C"/>
</dbReference>
<feature type="domain" description="Alpha-D-phosphohexomutase alpha/beta/alpha" evidence="8">
    <location>
        <begin position="9"/>
        <end position="135"/>
    </location>
</feature>
<protein>
    <submittedName>
        <fullName evidence="11">Phosphomannomutase</fullName>
        <ecNumber evidence="11">5.4.2.8</ecNumber>
    </submittedName>
</protein>